<evidence type="ECO:0000256" key="3">
    <source>
        <dbReference type="ARBA" id="ARBA00011738"/>
    </source>
</evidence>
<accession>A0A4R5TS26</accession>
<dbReference type="Pfam" id="PF02742">
    <property type="entry name" value="Fe_dep_repr_C"/>
    <property type="match status" value="1"/>
</dbReference>
<evidence type="ECO:0000256" key="11">
    <source>
        <dbReference type="ARBA" id="ARBA00032593"/>
    </source>
</evidence>
<reference evidence="13 14" key="1">
    <citation type="submission" date="2019-03" db="EMBL/GenBank/DDBJ databases">
        <title>Arthrobacter sp. nov., an bacterium isolated from biocrust in Mu Us Desert.</title>
        <authorList>
            <person name="Lixiong L."/>
        </authorList>
    </citation>
    <scope>NUCLEOTIDE SEQUENCE [LARGE SCALE GENOMIC DNA]</scope>
    <source>
        <strain evidence="13 14">SLN-3</strain>
    </source>
</reference>
<dbReference type="RefSeq" id="WP_133404966.1">
    <property type="nucleotide sequence ID" value="NZ_SMTK01000006.1"/>
</dbReference>
<evidence type="ECO:0000256" key="10">
    <source>
        <dbReference type="ARBA" id="ARBA00023211"/>
    </source>
</evidence>
<keyword evidence="8" id="KW-0010">Activator</keyword>
<gene>
    <name evidence="13" type="ORF">E2F48_16035</name>
</gene>
<sequence>MGPRNTPALSVGSASVQDYVKTVYAFTEWQDKPITASQLAGRLSIAASSVTEMVGKLVDLGLAEREKYGPIRLTPEGRRLALAMVRRHRLLEAFLVQELGYRWDEVHDEAEVLEHTVSDAFIQRLDAKLGHPHRDPHGDPIPTADGRIRLPAAFPIATLDDGHRARLARVSDDDPEVLRYLSGRSVGLDVPLTVTGRRPFGGALAVVFDTAAGPAAVEVSDALAQALWVETLEPHPGCVMPATAG</sequence>
<keyword evidence="14" id="KW-1185">Reference proteome</keyword>
<dbReference type="GO" id="GO:0005737">
    <property type="term" value="C:cytoplasm"/>
    <property type="evidence" value="ECO:0007669"/>
    <property type="project" value="UniProtKB-SubCell"/>
</dbReference>
<dbReference type="PROSITE" id="PS50944">
    <property type="entry name" value="HTH_DTXR"/>
    <property type="match status" value="1"/>
</dbReference>
<dbReference type="GO" id="GO:0003700">
    <property type="term" value="F:DNA-binding transcription factor activity"/>
    <property type="evidence" value="ECO:0007669"/>
    <property type="project" value="InterPro"/>
</dbReference>
<dbReference type="InterPro" id="IPR022689">
    <property type="entry name" value="Iron_dep_repressor"/>
</dbReference>
<keyword evidence="6" id="KW-0805">Transcription regulation</keyword>
<evidence type="ECO:0000259" key="12">
    <source>
        <dbReference type="PROSITE" id="PS50944"/>
    </source>
</evidence>
<comment type="subunit">
    <text evidence="3">Homodimer.</text>
</comment>
<evidence type="ECO:0000256" key="8">
    <source>
        <dbReference type="ARBA" id="ARBA00023159"/>
    </source>
</evidence>
<keyword evidence="5" id="KW-0678">Repressor</keyword>
<dbReference type="GO" id="GO:0046914">
    <property type="term" value="F:transition metal ion binding"/>
    <property type="evidence" value="ECO:0007669"/>
    <property type="project" value="InterPro"/>
</dbReference>
<dbReference type="SUPFAM" id="SSF47979">
    <property type="entry name" value="Iron-dependent repressor protein, dimerization domain"/>
    <property type="match status" value="1"/>
</dbReference>
<dbReference type="Proteomes" id="UP000295411">
    <property type="component" value="Unassembled WGS sequence"/>
</dbReference>
<dbReference type="InterPro" id="IPR050536">
    <property type="entry name" value="DtxR_MntR_Metal-Reg"/>
</dbReference>
<evidence type="ECO:0000256" key="4">
    <source>
        <dbReference type="ARBA" id="ARBA00022490"/>
    </source>
</evidence>
<dbReference type="FunFam" id="1.10.60.10:FF:000004">
    <property type="entry name" value="DtxR family transcriptional regulator"/>
    <property type="match status" value="1"/>
</dbReference>
<dbReference type="InterPro" id="IPR036421">
    <property type="entry name" value="Fe_dep_repressor_sf"/>
</dbReference>
<keyword evidence="10" id="KW-0464">Manganese</keyword>
<dbReference type="PANTHER" id="PTHR33238">
    <property type="entry name" value="IRON (METAL) DEPENDENT REPRESSOR, DTXR FAMILY"/>
    <property type="match status" value="1"/>
</dbReference>
<name>A0A4R5TS26_9MICC</name>
<dbReference type="InterPro" id="IPR036390">
    <property type="entry name" value="WH_DNA-bd_sf"/>
</dbReference>
<dbReference type="InterPro" id="IPR022687">
    <property type="entry name" value="HTH_DTXR"/>
</dbReference>
<dbReference type="InterPro" id="IPR007167">
    <property type="entry name" value="Fe-transptr_FeoA-like"/>
</dbReference>
<dbReference type="PANTHER" id="PTHR33238:SF11">
    <property type="entry name" value="TRANSCRIPTIONAL REGULATOR MNTR"/>
    <property type="match status" value="1"/>
</dbReference>
<comment type="similarity">
    <text evidence="2">Belongs to the DtxR/MntR family.</text>
</comment>
<evidence type="ECO:0000256" key="6">
    <source>
        <dbReference type="ARBA" id="ARBA00023015"/>
    </source>
</evidence>
<dbReference type="AlphaFoldDB" id="A0A4R5TS26"/>
<dbReference type="InterPro" id="IPR036388">
    <property type="entry name" value="WH-like_DNA-bd_sf"/>
</dbReference>
<dbReference type="Gene3D" id="1.10.60.10">
    <property type="entry name" value="Iron dependent repressor, metal binding and dimerisation domain"/>
    <property type="match status" value="1"/>
</dbReference>
<evidence type="ECO:0000256" key="2">
    <source>
        <dbReference type="ARBA" id="ARBA00007871"/>
    </source>
</evidence>
<evidence type="ECO:0000313" key="13">
    <source>
        <dbReference type="EMBL" id="TDK23500.1"/>
    </source>
</evidence>
<protein>
    <recommendedName>
        <fullName evidence="11">Manganese transport regulator</fullName>
    </recommendedName>
</protein>
<evidence type="ECO:0000256" key="1">
    <source>
        <dbReference type="ARBA" id="ARBA00004496"/>
    </source>
</evidence>
<dbReference type="SMART" id="SM00899">
    <property type="entry name" value="FeoA"/>
    <property type="match status" value="1"/>
</dbReference>
<dbReference type="InterPro" id="IPR001367">
    <property type="entry name" value="Fe_dep_repressor"/>
</dbReference>
<keyword evidence="4" id="KW-0963">Cytoplasm</keyword>
<comment type="caution">
    <text evidence="13">The sequence shown here is derived from an EMBL/GenBank/DDBJ whole genome shotgun (WGS) entry which is preliminary data.</text>
</comment>
<evidence type="ECO:0000256" key="9">
    <source>
        <dbReference type="ARBA" id="ARBA00023163"/>
    </source>
</evidence>
<feature type="domain" description="HTH dtxR-type" evidence="12">
    <location>
        <begin position="1"/>
        <end position="74"/>
    </location>
</feature>
<proteinExistence type="inferred from homology"/>
<evidence type="ECO:0000256" key="5">
    <source>
        <dbReference type="ARBA" id="ARBA00022491"/>
    </source>
</evidence>
<dbReference type="Pfam" id="PF04023">
    <property type="entry name" value="FeoA"/>
    <property type="match status" value="1"/>
</dbReference>
<dbReference type="SUPFAM" id="SSF46785">
    <property type="entry name" value="Winged helix' DNA-binding domain"/>
    <property type="match status" value="1"/>
</dbReference>
<dbReference type="SMART" id="SM00529">
    <property type="entry name" value="HTH_DTXR"/>
    <property type="match status" value="1"/>
</dbReference>
<dbReference type="GO" id="GO:0045892">
    <property type="term" value="P:negative regulation of DNA-templated transcription"/>
    <property type="evidence" value="ECO:0007669"/>
    <property type="project" value="TreeGrafter"/>
</dbReference>
<dbReference type="GO" id="GO:0046983">
    <property type="term" value="F:protein dimerization activity"/>
    <property type="evidence" value="ECO:0007669"/>
    <property type="project" value="InterPro"/>
</dbReference>
<dbReference type="Gene3D" id="1.10.10.10">
    <property type="entry name" value="Winged helix-like DNA-binding domain superfamily/Winged helix DNA-binding domain"/>
    <property type="match status" value="1"/>
</dbReference>
<keyword evidence="7" id="KW-0238">DNA-binding</keyword>
<dbReference type="GO" id="GO:0003677">
    <property type="term" value="F:DNA binding"/>
    <property type="evidence" value="ECO:0007669"/>
    <property type="project" value="UniProtKB-KW"/>
</dbReference>
<organism evidence="13 14">
    <name type="scientific">Arthrobacter crusticola</name>
    <dbReference type="NCBI Taxonomy" id="2547960"/>
    <lineage>
        <taxon>Bacteria</taxon>
        <taxon>Bacillati</taxon>
        <taxon>Actinomycetota</taxon>
        <taxon>Actinomycetes</taxon>
        <taxon>Micrococcales</taxon>
        <taxon>Micrococcaceae</taxon>
        <taxon>Arthrobacter</taxon>
    </lineage>
</organism>
<dbReference type="Pfam" id="PF01325">
    <property type="entry name" value="Fe_dep_repress"/>
    <property type="match status" value="1"/>
</dbReference>
<dbReference type="OrthoDB" id="9791355at2"/>
<keyword evidence="9" id="KW-0804">Transcription</keyword>
<evidence type="ECO:0000256" key="7">
    <source>
        <dbReference type="ARBA" id="ARBA00023125"/>
    </source>
</evidence>
<comment type="subcellular location">
    <subcellularLocation>
        <location evidence="1">Cytoplasm</location>
    </subcellularLocation>
</comment>
<dbReference type="EMBL" id="SMTK01000006">
    <property type="protein sequence ID" value="TDK23500.1"/>
    <property type="molecule type" value="Genomic_DNA"/>
</dbReference>
<evidence type="ECO:0000313" key="14">
    <source>
        <dbReference type="Proteomes" id="UP000295411"/>
    </source>
</evidence>